<dbReference type="AlphaFoldDB" id="A0A8K0MKG1"/>
<name>A0A8K0MKG1_9ROSA</name>
<keyword evidence="2" id="KW-1185">Reference proteome</keyword>
<accession>A0A8K0MKG1</accession>
<protein>
    <submittedName>
        <fullName evidence="1">Uncharacterized protein</fullName>
    </submittedName>
</protein>
<evidence type="ECO:0000313" key="1">
    <source>
        <dbReference type="EMBL" id="KAF3449436.1"/>
    </source>
</evidence>
<reference evidence="1" key="1">
    <citation type="submission" date="2020-03" db="EMBL/GenBank/DDBJ databases">
        <title>A high-quality chromosome-level genome assembly of a woody plant with both climbing and erect habits, Rhamnella rubrinervis.</title>
        <authorList>
            <person name="Lu Z."/>
            <person name="Yang Y."/>
            <person name="Zhu X."/>
            <person name="Sun Y."/>
        </authorList>
    </citation>
    <scope>NUCLEOTIDE SEQUENCE</scope>
    <source>
        <strain evidence="1">BYM</strain>
        <tissue evidence="1">Leaf</tissue>
    </source>
</reference>
<sequence>MVVVEVVPELGVPVDMEVEVEKEVLKDMVGVKQVDKVVVEVMREGKVVVMGVGKEVVVAIEEEEEEKEGEVAAVKVVVVVEEHRERTMTMEKGPVRVTVQVVVHADVVMEKVVVHADMVKEKVVTGGLSMICSVQQFGTTTNGSEIFFRHKSRALIERSLLLSSLPVQKAQRSAISVQKALHVSINFGSLKGRKSLIKCEAYKADRSKPIESNIELPKPAAPSEAAKKVKDRCVFCYVVGVECGVQYLQQEGSECVPIPLVDLNFVSGLWVFDYVDLLDTTRIT</sequence>
<gene>
    <name evidence="1" type="ORF">FNV43_RR10164</name>
</gene>
<organism evidence="1 2">
    <name type="scientific">Rhamnella rubrinervis</name>
    <dbReference type="NCBI Taxonomy" id="2594499"/>
    <lineage>
        <taxon>Eukaryota</taxon>
        <taxon>Viridiplantae</taxon>
        <taxon>Streptophyta</taxon>
        <taxon>Embryophyta</taxon>
        <taxon>Tracheophyta</taxon>
        <taxon>Spermatophyta</taxon>
        <taxon>Magnoliopsida</taxon>
        <taxon>eudicotyledons</taxon>
        <taxon>Gunneridae</taxon>
        <taxon>Pentapetalae</taxon>
        <taxon>rosids</taxon>
        <taxon>fabids</taxon>
        <taxon>Rosales</taxon>
        <taxon>Rhamnaceae</taxon>
        <taxon>rhamnoid group</taxon>
        <taxon>Rhamneae</taxon>
        <taxon>Rhamnella</taxon>
    </lineage>
</organism>
<comment type="caution">
    <text evidence="1">The sequence shown here is derived from an EMBL/GenBank/DDBJ whole genome shotgun (WGS) entry which is preliminary data.</text>
</comment>
<evidence type="ECO:0000313" key="2">
    <source>
        <dbReference type="Proteomes" id="UP000796880"/>
    </source>
</evidence>
<dbReference type="EMBL" id="VOIH02000004">
    <property type="protein sequence ID" value="KAF3449436.1"/>
    <property type="molecule type" value="Genomic_DNA"/>
</dbReference>
<dbReference type="Proteomes" id="UP000796880">
    <property type="component" value="Unassembled WGS sequence"/>
</dbReference>
<proteinExistence type="predicted"/>